<organism evidence="1 2">
    <name type="scientific">Penicillium cf. griseofulvum</name>
    <dbReference type="NCBI Taxonomy" id="2972120"/>
    <lineage>
        <taxon>Eukaryota</taxon>
        <taxon>Fungi</taxon>
        <taxon>Dikarya</taxon>
        <taxon>Ascomycota</taxon>
        <taxon>Pezizomycotina</taxon>
        <taxon>Eurotiomycetes</taxon>
        <taxon>Eurotiomycetidae</taxon>
        <taxon>Eurotiales</taxon>
        <taxon>Aspergillaceae</taxon>
        <taxon>Penicillium</taxon>
    </lineage>
</organism>
<evidence type="ECO:0000313" key="1">
    <source>
        <dbReference type="EMBL" id="KAJ5189874.1"/>
    </source>
</evidence>
<proteinExistence type="predicted"/>
<reference evidence="1" key="2">
    <citation type="journal article" date="2023" name="IMA Fungus">
        <title>Comparative genomic study of the Penicillium genus elucidates a diverse pangenome and 15 lateral gene transfer events.</title>
        <authorList>
            <person name="Petersen C."/>
            <person name="Sorensen T."/>
            <person name="Nielsen M.R."/>
            <person name="Sondergaard T.E."/>
            <person name="Sorensen J.L."/>
            <person name="Fitzpatrick D.A."/>
            <person name="Frisvad J.C."/>
            <person name="Nielsen K.L."/>
        </authorList>
    </citation>
    <scope>NUCLEOTIDE SEQUENCE</scope>
    <source>
        <strain evidence="1">IBT 16849</strain>
    </source>
</reference>
<keyword evidence="2" id="KW-1185">Reference proteome</keyword>
<dbReference type="AlphaFoldDB" id="A0A9W9J500"/>
<accession>A0A9W9J500</accession>
<evidence type="ECO:0000313" key="2">
    <source>
        <dbReference type="Proteomes" id="UP001150879"/>
    </source>
</evidence>
<protein>
    <submittedName>
        <fullName evidence="1">Uncharacterized protein</fullName>
    </submittedName>
</protein>
<name>A0A9W9J500_9EURO</name>
<comment type="caution">
    <text evidence="1">The sequence shown here is derived from an EMBL/GenBank/DDBJ whole genome shotgun (WGS) entry which is preliminary data.</text>
</comment>
<sequence length="137" mass="15071">MNLREVAVEFVQGELAPGGSELDGKELDRRAVQLPCMIGESIALKEAGNSGTLGGLLDLKMPGRQDYTTFGLTCFHVVNPSEKGLDPVFLNKVKKWREGGIRPEDSMRKRLLVEHPSPSAIKKKVLSLEKEISAIEQ</sequence>
<dbReference type="EMBL" id="JAPQKP010000005">
    <property type="protein sequence ID" value="KAJ5189874.1"/>
    <property type="molecule type" value="Genomic_DNA"/>
</dbReference>
<reference evidence="1" key="1">
    <citation type="submission" date="2022-11" db="EMBL/GenBank/DDBJ databases">
        <authorList>
            <person name="Petersen C."/>
        </authorList>
    </citation>
    <scope>NUCLEOTIDE SEQUENCE</scope>
    <source>
        <strain evidence="1">IBT 16849</strain>
    </source>
</reference>
<dbReference type="Proteomes" id="UP001150879">
    <property type="component" value="Unassembled WGS sequence"/>
</dbReference>
<gene>
    <name evidence="1" type="ORF">N7472_008888</name>
</gene>